<comment type="caution">
    <text evidence="4">The sequence shown here is derived from an EMBL/GenBank/DDBJ whole genome shotgun (WGS) entry which is preliminary data.</text>
</comment>
<evidence type="ECO:0000313" key="5">
    <source>
        <dbReference type="Proteomes" id="UP000887013"/>
    </source>
</evidence>
<accession>A0A8X6QM79</accession>
<reference evidence="4" key="1">
    <citation type="submission" date="2020-08" db="EMBL/GenBank/DDBJ databases">
        <title>Multicomponent nature underlies the extraordinary mechanical properties of spider dragline silk.</title>
        <authorList>
            <person name="Kono N."/>
            <person name="Nakamura H."/>
            <person name="Mori M."/>
            <person name="Yoshida Y."/>
            <person name="Ohtoshi R."/>
            <person name="Malay A.D."/>
            <person name="Moran D.A.P."/>
            <person name="Tomita M."/>
            <person name="Numata K."/>
            <person name="Arakawa K."/>
        </authorList>
    </citation>
    <scope>NUCLEOTIDE SEQUENCE</scope>
</reference>
<gene>
    <name evidence="4" type="primary">NCL1_08344</name>
    <name evidence="4" type="ORF">NPIL_234781</name>
</gene>
<protein>
    <submittedName>
        <fullName evidence="4">Uncharacterized protein</fullName>
    </submittedName>
</protein>
<dbReference type="OrthoDB" id="6434163at2759"/>
<evidence type="ECO:0000256" key="3">
    <source>
        <dbReference type="SAM" id="SignalP"/>
    </source>
</evidence>
<keyword evidence="2" id="KW-0812">Transmembrane</keyword>
<feature type="transmembrane region" description="Helical" evidence="2">
    <location>
        <begin position="68"/>
        <end position="87"/>
    </location>
</feature>
<dbReference type="AlphaFoldDB" id="A0A8X6QM79"/>
<feature type="region of interest" description="Disordered" evidence="1">
    <location>
        <begin position="101"/>
        <end position="140"/>
    </location>
</feature>
<sequence length="226" mass="25608">MFCSENTQRIIKYFLFSILTLSPQCFAAVRTELNEDNHEEQSSKSFRRLRYSWDDDDSTYGSSRNDDGMTIFLIVGYIIIFTIVGIFQCCKKFCNEMGDEYSDVATHPPPRPSRTTHRPPNRHGRNNRTNRLNPPRTSTSIILPQGASAITLDLTGIENPTYDPYFSNISSGSSVNRSQTTNPTPLLDIPPSYDTVVRDENISTSSEITFPVVFEDSPPQYSNILK</sequence>
<feature type="signal peptide" evidence="3">
    <location>
        <begin position="1"/>
        <end position="27"/>
    </location>
</feature>
<evidence type="ECO:0000313" key="4">
    <source>
        <dbReference type="EMBL" id="GFU26410.1"/>
    </source>
</evidence>
<keyword evidence="5" id="KW-1185">Reference proteome</keyword>
<feature type="compositionally biased region" description="Basic residues" evidence="1">
    <location>
        <begin position="114"/>
        <end position="128"/>
    </location>
</feature>
<feature type="chain" id="PRO_5036503557" evidence="3">
    <location>
        <begin position="28"/>
        <end position="226"/>
    </location>
</feature>
<organism evidence="4 5">
    <name type="scientific">Nephila pilipes</name>
    <name type="common">Giant wood spider</name>
    <name type="synonym">Nephila maculata</name>
    <dbReference type="NCBI Taxonomy" id="299642"/>
    <lineage>
        <taxon>Eukaryota</taxon>
        <taxon>Metazoa</taxon>
        <taxon>Ecdysozoa</taxon>
        <taxon>Arthropoda</taxon>
        <taxon>Chelicerata</taxon>
        <taxon>Arachnida</taxon>
        <taxon>Araneae</taxon>
        <taxon>Araneomorphae</taxon>
        <taxon>Entelegynae</taxon>
        <taxon>Araneoidea</taxon>
        <taxon>Nephilidae</taxon>
        <taxon>Nephila</taxon>
    </lineage>
</organism>
<name>A0A8X6QM79_NEPPI</name>
<evidence type="ECO:0000256" key="1">
    <source>
        <dbReference type="SAM" id="MobiDB-lite"/>
    </source>
</evidence>
<keyword evidence="3" id="KW-0732">Signal</keyword>
<keyword evidence="2" id="KW-1133">Transmembrane helix</keyword>
<dbReference type="EMBL" id="BMAW01128598">
    <property type="protein sequence ID" value="GFU26410.1"/>
    <property type="molecule type" value="Genomic_DNA"/>
</dbReference>
<keyword evidence="2" id="KW-0472">Membrane</keyword>
<proteinExistence type="predicted"/>
<evidence type="ECO:0000256" key="2">
    <source>
        <dbReference type="SAM" id="Phobius"/>
    </source>
</evidence>
<dbReference type="Proteomes" id="UP000887013">
    <property type="component" value="Unassembled WGS sequence"/>
</dbReference>